<dbReference type="AlphaFoldDB" id="A0A0E9PWA3"/>
<reference evidence="1" key="1">
    <citation type="submission" date="2014-11" db="EMBL/GenBank/DDBJ databases">
        <authorList>
            <person name="Amaro Gonzalez C."/>
        </authorList>
    </citation>
    <scope>NUCLEOTIDE SEQUENCE</scope>
</reference>
<dbReference type="EMBL" id="GBXM01099818">
    <property type="protein sequence ID" value="JAH08759.1"/>
    <property type="molecule type" value="Transcribed_RNA"/>
</dbReference>
<protein>
    <submittedName>
        <fullName evidence="1">Uncharacterized protein</fullName>
    </submittedName>
</protein>
<sequence>MIIVFPGNEHALVPEPLRLLIYCRTRLVRKYYIHSSIYNKVSL</sequence>
<proteinExistence type="predicted"/>
<name>A0A0E9PWA3_ANGAN</name>
<accession>A0A0E9PWA3</accession>
<organism evidence="1">
    <name type="scientific">Anguilla anguilla</name>
    <name type="common">European freshwater eel</name>
    <name type="synonym">Muraena anguilla</name>
    <dbReference type="NCBI Taxonomy" id="7936"/>
    <lineage>
        <taxon>Eukaryota</taxon>
        <taxon>Metazoa</taxon>
        <taxon>Chordata</taxon>
        <taxon>Craniata</taxon>
        <taxon>Vertebrata</taxon>
        <taxon>Euteleostomi</taxon>
        <taxon>Actinopterygii</taxon>
        <taxon>Neopterygii</taxon>
        <taxon>Teleostei</taxon>
        <taxon>Anguilliformes</taxon>
        <taxon>Anguillidae</taxon>
        <taxon>Anguilla</taxon>
    </lineage>
</organism>
<reference evidence="1" key="2">
    <citation type="journal article" date="2015" name="Fish Shellfish Immunol.">
        <title>Early steps in the European eel (Anguilla anguilla)-Vibrio vulnificus interaction in the gills: Role of the RtxA13 toxin.</title>
        <authorList>
            <person name="Callol A."/>
            <person name="Pajuelo D."/>
            <person name="Ebbesson L."/>
            <person name="Teles M."/>
            <person name="MacKenzie S."/>
            <person name="Amaro C."/>
        </authorList>
    </citation>
    <scope>NUCLEOTIDE SEQUENCE</scope>
</reference>
<evidence type="ECO:0000313" key="1">
    <source>
        <dbReference type="EMBL" id="JAH08759.1"/>
    </source>
</evidence>